<evidence type="ECO:0000313" key="3">
    <source>
        <dbReference type="Proteomes" id="UP000189761"/>
    </source>
</evidence>
<evidence type="ECO:0000256" key="1">
    <source>
        <dbReference type="SAM" id="MobiDB-lite"/>
    </source>
</evidence>
<feature type="region of interest" description="Disordered" evidence="1">
    <location>
        <begin position="179"/>
        <end position="205"/>
    </location>
</feature>
<accession>A0A8E2I6C6</accession>
<sequence length="227" mass="26341">MNQKILSYTANQKTFHIQHTEIMRGVFAPNKTLANALLRPNGLEFLVNQSDFFNNGHTLYIDFADEIPGSIMNEDFARYCSWPYFNDKIKKSFKSIQSNAYSYGLKRGAPFGIPLEINPPLTDQTQISAIGIYKDEEFLVLEILGIDNITPPFYELQYMHNSIKKYIYTEKTKKKRLSNQEKQEDYILNEKDGERSREDTNQPAMDLDPIQIAFRHSTVVTRIPKQV</sequence>
<evidence type="ECO:0000313" key="2">
    <source>
        <dbReference type="EMBL" id="OOP65467.1"/>
    </source>
</evidence>
<dbReference type="RefSeq" id="WP_078111482.1">
    <property type="nucleotide sequence ID" value="NZ_CP065424.1"/>
</dbReference>
<gene>
    <name evidence="2" type="ORF">BWZ43_24960</name>
</gene>
<reference evidence="2 3" key="1">
    <citation type="submission" date="2017-01" db="EMBL/GenBank/DDBJ databases">
        <title>Draft genome sequence of Bacillus oleronius.</title>
        <authorList>
            <person name="Allam M."/>
        </authorList>
    </citation>
    <scope>NUCLEOTIDE SEQUENCE [LARGE SCALE GENOMIC DNA]</scope>
    <source>
        <strain evidence="2 3">DSM 9356</strain>
    </source>
</reference>
<feature type="compositionally biased region" description="Basic and acidic residues" evidence="1">
    <location>
        <begin position="179"/>
        <end position="200"/>
    </location>
</feature>
<dbReference type="EMBL" id="MTLA01000492">
    <property type="protein sequence ID" value="OOP65467.1"/>
    <property type="molecule type" value="Genomic_DNA"/>
</dbReference>
<protein>
    <submittedName>
        <fullName evidence="2">Uncharacterized protein</fullName>
    </submittedName>
</protein>
<name>A0A8E2I6C6_9BACI</name>
<dbReference type="AlphaFoldDB" id="A0A8E2I6C6"/>
<dbReference type="Proteomes" id="UP000189761">
    <property type="component" value="Unassembled WGS sequence"/>
</dbReference>
<keyword evidence="3" id="KW-1185">Reference proteome</keyword>
<organism evidence="2 3">
    <name type="scientific">Heyndrickxia oleronia</name>
    <dbReference type="NCBI Taxonomy" id="38875"/>
    <lineage>
        <taxon>Bacteria</taxon>
        <taxon>Bacillati</taxon>
        <taxon>Bacillota</taxon>
        <taxon>Bacilli</taxon>
        <taxon>Bacillales</taxon>
        <taxon>Bacillaceae</taxon>
        <taxon>Heyndrickxia</taxon>
    </lineage>
</organism>
<proteinExistence type="predicted"/>
<comment type="caution">
    <text evidence="2">The sequence shown here is derived from an EMBL/GenBank/DDBJ whole genome shotgun (WGS) entry which is preliminary data.</text>
</comment>